<evidence type="ECO:0000256" key="2">
    <source>
        <dbReference type="ARBA" id="ARBA00023239"/>
    </source>
</evidence>
<keyword evidence="2" id="KW-0456">Lyase</keyword>
<dbReference type="RefSeq" id="WP_099244856.1">
    <property type="nucleotide sequence ID" value="NZ_SOAP01000001.1"/>
</dbReference>
<evidence type="ECO:0000313" key="4">
    <source>
        <dbReference type="Proteomes" id="UP000225972"/>
    </source>
</evidence>
<dbReference type="InterPro" id="IPR002762">
    <property type="entry name" value="CbiX-like"/>
</dbReference>
<proteinExistence type="predicted"/>
<keyword evidence="4" id="KW-1185">Reference proteome</keyword>
<dbReference type="Proteomes" id="UP000225972">
    <property type="component" value="Unassembled WGS sequence"/>
</dbReference>
<evidence type="ECO:0000256" key="1">
    <source>
        <dbReference type="ARBA" id="ARBA00022723"/>
    </source>
</evidence>
<dbReference type="PANTHER" id="PTHR33542:SF3">
    <property type="entry name" value="SIROHYDROCHLORIN FERROCHELATASE, CHLOROPLASTIC"/>
    <property type="match status" value="1"/>
</dbReference>
<keyword evidence="1" id="KW-0479">Metal-binding</keyword>
<dbReference type="PANTHER" id="PTHR33542">
    <property type="entry name" value="SIROHYDROCHLORIN FERROCHELATASE, CHLOROPLASTIC"/>
    <property type="match status" value="1"/>
</dbReference>
<dbReference type="SUPFAM" id="SSF53800">
    <property type="entry name" value="Chelatase"/>
    <property type="match status" value="2"/>
</dbReference>
<dbReference type="GO" id="GO:0046872">
    <property type="term" value="F:metal ion binding"/>
    <property type="evidence" value="ECO:0007669"/>
    <property type="project" value="UniProtKB-KW"/>
</dbReference>
<dbReference type="Gene3D" id="3.40.50.1400">
    <property type="match status" value="2"/>
</dbReference>
<dbReference type="Pfam" id="PF01903">
    <property type="entry name" value="CbiX"/>
    <property type="match status" value="1"/>
</dbReference>
<dbReference type="OrthoDB" id="7346027at2"/>
<name>A0A238JAN6_9RHOB</name>
<sequence>MPQSALLVTHGSPSDVETQEAALAALAVRVAFYLPGWHVKSATLAAPERLEEKLGRMAAPLIYPYFMAQGYFTGRVLPKRLAPFGLSPMTPFGVDPALLTLVETRLARELAARDWQADETAVLVAAHGSAVSKRSADAAQDFATALQERMGFREIRTGFVEQEPFLEPAARDLGQAICLPFFALVAGHMLDDVPEALEQAGFEGAVLPSFIEWPETAEIIAQALRAESQEAA</sequence>
<organism evidence="3 4">
    <name type="scientific">Pelagimonas phthalicica</name>
    <dbReference type="NCBI Taxonomy" id="1037362"/>
    <lineage>
        <taxon>Bacteria</taxon>
        <taxon>Pseudomonadati</taxon>
        <taxon>Pseudomonadota</taxon>
        <taxon>Alphaproteobacteria</taxon>
        <taxon>Rhodobacterales</taxon>
        <taxon>Roseobacteraceae</taxon>
        <taxon>Pelagimonas</taxon>
    </lineage>
</organism>
<dbReference type="CDD" id="cd03416">
    <property type="entry name" value="CbiX_SirB_N"/>
    <property type="match status" value="1"/>
</dbReference>
<reference evidence="4" key="1">
    <citation type="submission" date="2017-05" db="EMBL/GenBank/DDBJ databases">
        <authorList>
            <person name="Rodrigo-Torres L."/>
            <person name="Arahal R. D."/>
            <person name="Lucena T."/>
        </authorList>
    </citation>
    <scope>NUCLEOTIDE SEQUENCE [LARGE SCALE GENOMIC DNA]</scope>
    <source>
        <strain evidence="4">CECT 8649</strain>
    </source>
</reference>
<evidence type="ECO:0000313" key="3">
    <source>
        <dbReference type="EMBL" id="SMX27443.1"/>
    </source>
</evidence>
<accession>A0A238JAN6</accession>
<dbReference type="EMBL" id="FXXP01000001">
    <property type="protein sequence ID" value="SMX27443.1"/>
    <property type="molecule type" value="Genomic_DNA"/>
</dbReference>
<dbReference type="AlphaFoldDB" id="A0A238JAN6"/>
<dbReference type="InterPro" id="IPR050963">
    <property type="entry name" value="Sirohydro_Cobaltochel/CbiX"/>
</dbReference>
<gene>
    <name evidence="3" type="ORF">TRP8649_01548</name>
</gene>
<evidence type="ECO:0008006" key="5">
    <source>
        <dbReference type="Google" id="ProtNLM"/>
    </source>
</evidence>
<protein>
    <recommendedName>
        <fullName evidence="5">Sirohydrochlorin ferrochelatase</fullName>
    </recommendedName>
</protein>
<dbReference type="GO" id="GO:0016829">
    <property type="term" value="F:lyase activity"/>
    <property type="evidence" value="ECO:0007669"/>
    <property type="project" value="UniProtKB-KW"/>
</dbReference>